<dbReference type="STRING" id="34103.SAMN05421778_12022"/>
<dbReference type="Gene3D" id="2.130.10.10">
    <property type="entry name" value="YVTN repeat-like/Quinoprotein amine dehydrogenase"/>
    <property type="match status" value="2"/>
</dbReference>
<dbReference type="InterPro" id="IPR015943">
    <property type="entry name" value="WD40/YVTN_repeat-like_dom_sf"/>
</dbReference>
<organism evidence="1 2">
    <name type="scientific">Sphaerotilus natans subsp. natans DSM 6575</name>
    <dbReference type="NCBI Taxonomy" id="1286631"/>
    <lineage>
        <taxon>Bacteria</taxon>
        <taxon>Pseudomonadati</taxon>
        <taxon>Pseudomonadota</taxon>
        <taxon>Betaproteobacteria</taxon>
        <taxon>Burkholderiales</taxon>
        <taxon>Sphaerotilaceae</taxon>
        <taxon>Sphaerotilus</taxon>
    </lineage>
</organism>
<proteinExistence type="predicted"/>
<sequence length="314" mass="35131">MSDILLLVQKCAHTFSFYDLASGQALQHLVLPNFPHEFCVDPARQRAYVGIFGIESAWTRGDEGDTRIAEIDLASRRLLRLLDLWPYRRPHGMACDAAGRLYVMSEAQDTLLVFDRPREQDVPHLAVPSGGIKTHLVTLNAQADTAFGIHLLSNTVTRFHPRDATVAPRAVMPGPRPEGNALSRDERTLFVANRGDDTLVAIDTATLALGRRVKTRRDPNRIYRRDLPDGRAQLLLTNSGEQSLSVFDADSLEEVHCLALPANPTALSFHPTQPLAYVSFQDDCVRELDLQRWQFVREIRTLREPDASFVLTGA</sequence>
<evidence type="ECO:0008006" key="3">
    <source>
        <dbReference type="Google" id="ProtNLM"/>
    </source>
</evidence>
<dbReference type="EMBL" id="AZRA01000043">
    <property type="protein sequence ID" value="KDB52703.1"/>
    <property type="molecule type" value="Genomic_DNA"/>
</dbReference>
<comment type="caution">
    <text evidence="1">The sequence shown here is derived from an EMBL/GenBank/DDBJ whole genome shotgun (WGS) entry which is preliminary data.</text>
</comment>
<evidence type="ECO:0000313" key="1">
    <source>
        <dbReference type="EMBL" id="KDB52703.1"/>
    </source>
</evidence>
<accession>A0A059KNL0</accession>
<dbReference type="eggNOG" id="COG3391">
    <property type="taxonomic scope" value="Bacteria"/>
</dbReference>
<dbReference type="InterPro" id="IPR011044">
    <property type="entry name" value="Quino_amine_DH_bsu"/>
</dbReference>
<dbReference type="SUPFAM" id="SSF50969">
    <property type="entry name" value="YVTN repeat-like/Quinoprotein amine dehydrogenase"/>
    <property type="match status" value="1"/>
</dbReference>
<keyword evidence="2" id="KW-1185">Reference proteome</keyword>
<gene>
    <name evidence="1" type="ORF">X805_16890</name>
</gene>
<protein>
    <recommendedName>
        <fullName evidence="3">YncE family protein</fullName>
    </recommendedName>
</protein>
<dbReference type="Proteomes" id="UP000026714">
    <property type="component" value="Unassembled WGS sequence"/>
</dbReference>
<evidence type="ECO:0000313" key="2">
    <source>
        <dbReference type="Proteomes" id="UP000026714"/>
    </source>
</evidence>
<dbReference type="RefSeq" id="WP_037480588.1">
    <property type="nucleotide sequence ID" value="NZ_AZRA01000043.1"/>
</dbReference>
<dbReference type="PANTHER" id="PTHR47197">
    <property type="entry name" value="PROTEIN NIRF"/>
    <property type="match status" value="1"/>
</dbReference>
<dbReference type="InterPro" id="IPR051200">
    <property type="entry name" value="Host-pathogen_enzymatic-act"/>
</dbReference>
<dbReference type="PATRIC" id="fig|1286631.3.peg.1661"/>
<dbReference type="AlphaFoldDB" id="A0A059KNL0"/>
<dbReference type="PANTHER" id="PTHR47197:SF3">
    <property type="entry name" value="DIHYDRO-HEME D1 DEHYDROGENASE"/>
    <property type="match status" value="1"/>
</dbReference>
<reference evidence="1 2" key="1">
    <citation type="journal article" date="2014" name="FEMS Microbiol. Ecol.">
        <title>Sphaerotilus natans encrusted with nanoball-shaped Fe(III) oxide minerals formed by nitrate-reducing mixotrophic Fe(II) oxidation.</title>
        <authorList>
            <person name="Park S."/>
            <person name="Kim D.H."/>
            <person name="Lee J.H."/>
            <person name="Hur H.G."/>
        </authorList>
    </citation>
    <scope>NUCLEOTIDE SEQUENCE [LARGE SCALE GENOMIC DNA]</scope>
    <source>
        <strain evidence="1 2">DSM 6575</strain>
    </source>
</reference>
<name>A0A059KNL0_9BURK</name>